<accession>S6AD24</accession>
<feature type="domain" description="PAC" evidence="7">
    <location>
        <begin position="438"/>
        <end position="490"/>
    </location>
</feature>
<dbReference type="SMART" id="SM00086">
    <property type="entry name" value="PAC"/>
    <property type="match status" value="2"/>
</dbReference>
<gene>
    <name evidence="10" type="ORF">SCD_n02290</name>
</gene>
<feature type="transmembrane region" description="Helical" evidence="4">
    <location>
        <begin position="16"/>
        <end position="40"/>
    </location>
</feature>
<keyword evidence="2" id="KW-0597">Phosphoprotein</keyword>
<dbReference type="PANTHER" id="PTHR44757:SF2">
    <property type="entry name" value="BIOFILM ARCHITECTURE MAINTENANCE PROTEIN MBAA"/>
    <property type="match status" value="1"/>
</dbReference>
<evidence type="ECO:0000256" key="2">
    <source>
        <dbReference type="PROSITE-ProRule" id="PRU00169"/>
    </source>
</evidence>
<dbReference type="eggNOG" id="COG3437">
    <property type="taxonomic scope" value="Bacteria"/>
</dbReference>
<dbReference type="Gene3D" id="3.40.50.2300">
    <property type="match status" value="1"/>
</dbReference>
<dbReference type="eggNOG" id="COG4191">
    <property type="taxonomic scope" value="Bacteria"/>
</dbReference>
<dbReference type="PROSITE" id="PS50110">
    <property type="entry name" value="RESPONSE_REGULATORY"/>
    <property type="match status" value="1"/>
</dbReference>
<feature type="domain" description="PAS" evidence="6">
    <location>
        <begin position="359"/>
        <end position="412"/>
    </location>
</feature>
<dbReference type="Gene3D" id="3.30.70.270">
    <property type="match status" value="1"/>
</dbReference>
<dbReference type="SUPFAM" id="SSF141868">
    <property type="entry name" value="EAL domain-like"/>
    <property type="match status" value="1"/>
</dbReference>
<keyword evidence="4" id="KW-0812">Transmembrane</keyword>
<dbReference type="NCBIfam" id="TIGR00229">
    <property type="entry name" value="sensory_box"/>
    <property type="match status" value="2"/>
</dbReference>
<evidence type="ECO:0000256" key="4">
    <source>
        <dbReference type="SAM" id="Phobius"/>
    </source>
</evidence>
<dbReference type="SUPFAM" id="SSF52172">
    <property type="entry name" value="CheY-like"/>
    <property type="match status" value="1"/>
</dbReference>
<dbReference type="RefSeq" id="WP_009205295.1">
    <property type="nucleotide sequence ID" value="NC_022357.1"/>
</dbReference>
<name>S6AD24_SULDS</name>
<dbReference type="SUPFAM" id="SSF55073">
    <property type="entry name" value="Nucleotide cyclase"/>
    <property type="match status" value="1"/>
</dbReference>
<dbReference type="Pfam" id="PF00563">
    <property type="entry name" value="EAL"/>
    <property type="match status" value="1"/>
</dbReference>
<reference evidence="10 11" key="1">
    <citation type="journal article" date="2012" name="Appl. Environ. Microbiol.">
        <title>Draft genome sequence of a psychrotolerant sulfur-oxidizing bacterium, Sulfuricella denitrificans skB26, and proteomic insights into cold adaptation.</title>
        <authorList>
            <person name="Watanabe T."/>
            <person name="Kojima H."/>
            <person name="Fukui M."/>
        </authorList>
    </citation>
    <scope>NUCLEOTIDE SEQUENCE [LARGE SCALE GENOMIC DNA]</scope>
    <source>
        <strain evidence="11">skB26</strain>
    </source>
</reference>
<dbReference type="NCBIfam" id="TIGR00254">
    <property type="entry name" value="GGDEF"/>
    <property type="match status" value="1"/>
</dbReference>
<dbReference type="CDD" id="cd18774">
    <property type="entry name" value="PDC2_HK_sensor"/>
    <property type="match status" value="1"/>
</dbReference>
<dbReference type="Pfam" id="PF13426">
    <property type="entry name" value="PAS_9"/>
    <property type="match status" value="2"/>
</dbReference>
<dbReference type="InterPro" id="IPR000014">
    <property type="entry name" value="PAS"/>
</dbReference>
<feature type="domain" description="EAL" evidence="8">
    <location>
        <begin position="786"/>
        <end position="1040"/>
    </location>
</feature>
<dbReference type="InterPro" id="IPR035919">
    <property type="entry name" value="EAL_sf"/>
</dbReference>
<evidence type="ECO:0000313" key="11">
    <source>
        <dbReference type="Proteomes" id="UP000015559"/>
    </source>
</evidence>
<dbReference type="InterPro" id="IPR001610">
    <property type="entry name" value="PAC"/>
</dbReference>
<dbReference type="PROSITE" id="PS50883">
    <property type="entry name" value="EAL"/>
    <property type="match status" value="1"/>
</dbReference>
<feature type="domain" description="Response regulatory" evidence="5">
    <location>
        <begin position="1054"/>
        <end position="1169"/>
    </location>
</feature>
<dbReference type="SMART" id="SM00448">
    <property type="entry name" value="REC"/>
    <property type="match status" value="1"/>
</dbReference>
<dbReference type="eggNOG" id="COG3829">
    <property type="taxonomic scope" value="Bacteria"/>
</dbReference>
<dbReference type="InterPro" id="IPR035965">
    <property type="entry name" value="PAS-like_dom_sf"/>
</dbReference>
<dbReference type="EMBL" id="AP013066">
    <property type="protein sequence ID" value="BAN36098.1"/>
    <property type="molecule type" value="Genomic_DNA"/>
</dbReference>
<evidence type="ECO:0000259" key="8">
    <source>
        <dbReference type="PROSITE" id="PS50883"/>
    </source>
</evidence>
<evidence type="ECO:0000259" key="5">
    <source>
        <dbReference type="PROSITE" id="PS50110"/>
    </source>
</evidence>
<keyword evidence="3" id="KW-0175">Coiled coil</keyword>
<dbReference type="SMART" id="SM00091">
    <property type="entry name" value="PAS"/>
    <property type="match status" value="4"/>
</dbReference>
<evidence type="ECO:0000259" key="7">
    <source>
        <dbReference type="PROSITE" id="PS50113"/>
    </source>
</evidence>
<dbReference type="Pfam" id="PF00990">
    <property type="entry name" value="GGDEF"/>
    <property type="match status" value="1"/>
</dbReference>
<evidence type="ECO:0000259" key="9">
    <source>
        <dbReference type="PROSITE" id="PS50887"/>
    </source>
</evidence>
<dbReference type="STRING" id="1163617.SCD_n02290"/>
<dbReference type="GO" id="GO:0071732">
    <property type="term" value="P:cellular response to nitric oxide"/>
    <property type="evidence" value="ECO:0007669"/>
    <property type="project" value="UniProtKB-ARBA"/>
</dbReference>
<feature type="domain" description="PAC" evidence="7">
    <location>
        <begin position="560"/>
        <end position="612"/>
    </location>
</feature>
<dbReference type="Proteomes" id="UP000015559">
    <property type="component" value="Chromosome"/>
</dbReference>
<dbReference type="SUPFAM" id="SSF55785">
    <property type="entry name" value="PYP-like sensor domain (PAS domain)"/>
    <property type="match status" value="3"/>
</dbReference>
<dbReference type="FunFam" id="3.30.70.270:FF:000001">
    <property type="entry name" value="Diguanylate cyclase domain protein"/>
    <property type="match status" value="1"/>
</dbReference>
<dbReference type="InterPro" id="IPR000160">
    <property type="entry name" value="GGDEF_dom"/>
</dbReference>
<feature type="transmembrane region" description="Helical" evidence="4">
    <location>
        <begin position="311"/>
        <end position="334"/>
    </location>
</feature>
<feature type="domain" description="PAS" evidence="6">
    <location>
        <begin position="487"/>
        <end position="533"/>
    </location>
</feature>
<dbReference type="SMART" id="SM00052">
    <property type="entry name" value="EAL"/>
    <property type="match status" value="1"/>
</dbReference>
<protein>
    <submittedName>
        <fullName evidence="10">Response regulator receiver modulated PAS/PAC sensor-containing diguanylate cyclase/phosphodiesterase</fullName>
    </submittedName>
</protein>
<dbReference type="eggNOG" id="COG5001">
    <property type="taxonomic scope" value="Bacteria"/>
</dbReference>
<dbReference type="GO" id="GO:0071111">
    <property type="term" value="F:cyclic-guanylate-specific phosphodiesterase activity"/>
    <property type="evidence" value="ECO:0007669"/>
    <property type="project" value="UniProtKB-EC"/>
</dbReference>
<dbReference type="HOGENOM" id="CLU_000445_70_44_4"/>
<evidence type="ECO:0000259" key="6">
    <source>
        <dbReference type="PROSITE" id="PS50112"/>
    </source>
</evidence>
<dbReference type="PANTHER" id="PTHR44757">
    <property type="entry name" value="DIGUANYLATE CYCLASE DGCP"/>
    <property type="match status" value="1"/>
</dbReference>
<dbReference type="FunFam" id="3.20.20.450:FF:000001">
    <property type="entry name" value="Cyclic di-GMP phosphodiesterase yahA"/>
    <property type="match status" value="1"/>
</dbReference>
<comment type="catalytic activity">
    <reaction evidence="1">
        <text>3',3'-c-di-GMP + H2O = 5'-phosphoguanylyl(3'-&gt;5')guanosine + H(+)</text>
        <dbReference type="Rhea" id="RHEA:24902"/>
        <dbReference type="ChEBI" id="CHEBI:15377"/>
        <dbReference type="ChEBI" id="CHEBI:15378"/>
        <dbReference type="ChEBI" id="CHEBI:58754"/>
        <dbReference type="ChEBI" id="CHEBI:58805"/>
        <dbReference type="EC" id="3.1.4.52"/>
    </reaction>
    <physiologicalReaction direction="left-to-right" evidence="1">
        <dbReference type="Rhea" id="RHEA:24903"/>
    </physiologicalReaction>
</comment>
<dbReference type="CDD" id="cd01949">
    <property type="entry name" value="GGDEF"/>
    <property type="match status" value="1"/>
</dbReference>
<organism evidence="10 11">
    <name type="scientific">Sulfuricella denitrificans (strain DSM 22764 / NBRC 105220 / skB26)</name>
    <dbReference type="NCBI Taxonomy" id="1163617"/>
    <lineage>
        <taxon>Bacteria</taxon>
        <taxon>Pseudomonadati</taxon>
        <taxon>Pseudomonadota</taxon>
        <taxon>Betaproteobacteria</taxon>
        <taxon>Nitrosomonadales</taxon>
        <taxon>Sulfuricellaceae</taxon>
        <taxon>Sulfuricella</taxon>
    </lineage>
</organism>
<evidence type="ECO:0000313" key="10">
    <source>
        <dbReference type="EMBL" id="BAN36098.1"/>
    </source>
</evidence>
<keyword evidence="11" id="KW-1185">Reference proteome</keyword>
<evidence type="ECO:0000256" key="3">
    <source>
        <dbReference type="SAM" id="Coils"/>
    </source>
</evidence>
<keyword evidence="4" id="KW-1133">Transmembrane helix</keyword>
<proteinExistence type="predicted"/>
<dbReference type="OrthoDB" id="9813903at2"/>
<feature type="domain" description="GGDEF" evidence="9">
    <location>
        <begin position="644"/>
        <end position="777"/>
    </location>
</feature>
<dbReference type="Gene3D" id="3.20.20.450">
    <property type="entry name" value="EAL domain"/>
    <property type="match status" value="1"/>
</dbReference>
<dbReference type="CDD" id="cd01948">
    <property type="entry name" value="EAL"/>
    <property type="match status" value="1"/>
</dbReference>
<dbReference type="InterPro" id="IPR029787">
    <property type="entry name" value="Nucleotide_cyclase"/>
</dbReference>
<dbReference type="Gene3D" id="3.30.450.20">
    <property type="entry name" value="PAS domain"/>
    <property type="match status" value="2"/>
</dbReference>
<evidence type="ECO:0000256" key="1">
    <source>
        <dbReference type="ARBA" id="ARBA00051114"/>
    </source>
</evidence>
<dbReference type="Pfam" id="PF00072">
    <property type="entry name" value="Response_reg"/>
    <property type="match status" value="1"/>
</dbReference>
<dbReference type="GO" id="GO:0000160">
    <property type="term" value="P:phosphorelay signal transduction system"/>
    <property type="evidence" value="ECO:0007669"/>
    <property type="project" value="InterPro"/>
</dbReference>
<sequence>MTTESFPASQHSTPRLFAWQPLLVFGLLACTIGGTGFFVFSHYQQRVQKEAHETLGAIADLRVRQVEKWRDEFLNNAEEIVRDPMLAEAVEHWLQRGASLDPGAQRIVQRLKAVQQAYDFQAAFILDERGVVRNLPITPHARPPTLHGVKVVMEAMRTRQAILTDLHEGAEAPRARMDLVVPLLAGQNGSTRAIAAIYFRIDPQRYLFPLLQSWPSSSTSAEAMLLRREGDEVVVMNNLRHRDNTALQLRFPVAAKKLLAAMVVRGEGGLVEGVDYRGIPVIGAAREVPDSPWFLVVKMDKEELYAPIHSTAWILAALTFAFIAGAGVLVGLLWRQQRMQFLARQYEDKLRHQALIQRSEQQTRLLLESAAEAIYGVNMEGLITFANPACLHMLGYEHEEELLGRHAHDLFHHSHADGSRYPAEKCRAYEAYLADQGVHVDNEVFWRKDGTAFPVEYWSHPIHHEGRVEGSVITFMDITERKQAEQQLRLAAQVFEGTQEAIFITDAQNHIVSVNQAFIEITGYDRTEAIGQSPALLKSGRHSAEFFHGMMNSIRRSGHWQGEIWNKRKNGEIYPAWMAISTVCNEQGDITHYVAIYTDISELKRSENQLERQANYDELTGLANRNLFQDRLNQALIFSRRHDYGLAILFIDLDNFKNINDSLGHDTGDALLAQVATRLTGSVREGDTVARHGGDEFVLLLSEIRVADDVSAVTQKLLKAMSAPFNLNDRELHVTCSIGIASYPKDGEDKQTLLKNADAAMYRAKELGRNNAQYYAEEMNIKAMERLTLENCLYQALERNEFLLHYQPQVDLRTGEITGMEALVRWQHPELGLVSPSMFIPVVEDSGMIISLGEWVLRTACLQNKAWQLAGLKHISVAVNLSARQFRQPNLVEMVTGILRESGLDPSHLDLEVTESLVMQNVEATIATLGRLKAMGIKLSIDDFGTGYSSLNYLKRFPIHTLKIDKTFINDITTDPNDAAIAKTIISMAHELGLMVIAEGVETEEQRSFLHLRNCDEMQGYLFSRPVSAEEFEILLRERSPQVGGATEALGQRTLLLLDDEENILTSLTRLLHRDGYRILKATNAATALDLLAKNLVGVIISDQRMPEMTGVEFLRRVKRLYPETVRIVLSGYTDLKSVTDAINEGSIYKFFTKPWDDDLLRANVQKAFQHYELAQGSQRLTEEMTEINEKLNLAKHQLEMRVEQKTSELQNNAGILQISQEIFEHLSVGIIGVDGDGLIAVANSKANEIFDADRQPLVGSFATDRLPSIMIKCLEKSEGRHGYQFENGCNVIFWSHSMGASSGSEGQVLVIVPNEQG</sequence>
<keyword evidence="4" id="KW-0472">Membrane</keyword>
<dbReference type="InterPro" id="IPR000700">
    <property type="entry name" value="PAS-assoc_C"/>
</dbReference>
<dbReference type="InterPro" id="IPR052155">
    <property type="entry name" value="Biofilm_reg_signaling"/>
</dbReference>
<dbReference type="InterPro" id="IPR043128">
    <property type="entry name" value="Rev_trsase/Diguanyl_cyclase"/>
</dbReference>
<dbReference type="InterPro" id="IPR011006">
    <property type="entry name" value="CheY-like_superfamily"/>
</dbReference>
<dbReference type="PROSITE" id="PS50113">
    <property type="entry name" value="PAC"/>
    <property type="match status" value="2"/>
</dbReference>
<dbReference type="KEGG" id="sdr:SCD_n02290"/>
<dbReference type="CDD" id="cd00130">
    <property type="entry name" value="PAS"/>
    <property type="match status" value="2"/>
</dbReference>
<dbReference type="SMART" id="SM00267">
    <property type="entry name" value="GGDEF"/>
    <property type="match status" value="1"/>
</dbReference>
<dbReference type="InterPro" id="IPR001633">
    <property type="entry name" value="EAL_dom"/>
</dbReference>
<dbReference type="PROSITE" id="PS50887">
    <property type="entry name" value="GGDEF"/>
    <property type="match status" value="1"/>
</dbReference>
<dbReference type="CDD" id="cd17569">
    <property type="entry name" value="REC_HupR-like"/>
    <property type="match status" value="1"/>
</dbReference>
<feature type="modified residue" description="4-aspartylphosphate" evidence="2">
    <location>
        <position position="1103"/>
    </location>
</feature>
<dbReference type="InterPro" id="IPR001789">
    <property type="entry name" value="Sig_transdc_resp-reg_receiver"/>
</dbReference>
<feature type="coiled-coil region" evidence="3">
    <location>
        <begin position="1178"/>
        <end position="1209"/>
    </location>
</feature>
<dbReference type="PROSITE" id="PS50112">
    <property type="entry name" value="PAS"/>
    <property type="match status" value="2"/>
</dbReference>